<dbReference type="GO" id="GO:0043296">
    <property type="term" value="C:apical junction complex"/>
    <property type="evidence" value="ECO:0007669"/>
    <property type="project" value="TreeGrafter"/>
</dbReference>
<keyword evidence="3" id="KW-1185">Reference proteome</keyword>
<dbReference type="GO" id="GO:0000226">
    <property type="term" value="P:microtubule cytoskeleton organization"/>
    <property type="evidence" value="ECO:0007669"/>
    <property type="project" value="TreeGrafter"/>
</dbReference>
<evidence type="ECO:0008006" key="4">
    <source>
        <dbReference type="Google" id="ProtNLM"/>
    </source>
</evidence>
<dbReference type="GO" id="GO:0005938">
    <property type="term" value="C:cell cortex"/>
    <property type="evidence" value="ECO:0007669"/>
    <property type="project" value="TreeGrafter"/>
</dbReference>
<evidence type="ECO:0000313" key="3">
    <source>
        <dbReference type="Proteomes" id="UP000194236"/>
    </source>
</evidence>
<protein>
    <recommendedName>
        <fullName evidence="4">PDZ domain-containing protein</fullName>
    </recommendedName>
</protein>
<organism evidence="2 3">
    <name type="scientific">Euroglyphus maynei</name>
    <name type="common">Mayne's house dust mite</name>
    <dbReference type="NCBI Taxonomy" id="6958"/>
    <lineage>
        <taxon>Eukaryota</taxon>
        <taxon>Metazoa</taxon>
        <taxon>Ecdysozoa</taxon>
        <taxon>Arthropoda</taxon>
        <taxon>Chelicerata</taxon>
        <taxon>Arachnida</taxon>
        <taxon>Acari</taxon>
        <taxon>Acariformes</taxon>
        <taxon>Sarcoptiformes</taxon>
        <taxon>Astigmata</taxon>
        <taxon>Psoroptidia</taxon>
        <taxon>Analgoidea</taxon>
        <taxon>Pyroglyphidae</taxon>
        <taxon>Pyroglyphinae</taxon>
        <taxon>Euroglyphus</taxon>
    </lineage>
</organism>
<dbReference type="GO" id="GO:0045197">
    <property type="term" value="P:establishment or maintenance of epithelial cell apical/basal polarity"/>
    <property type="evidence" value="ECO:0007669"/>
    <property type="project" value="TreeGrafter"/>
</dbReference>
<reference evidence="2 3" key="1">
    <citation type="submission" date="2017-03" db="EMBL/GenBank/DDBJ databases">
        <title>Genome Survey of Euroglyphus maynei.</title>
        <authorList>
            <person name="Arlian L.G."/>
            <person name="Morgan M.S."/>
            <person name="Rider S.D."/>
        </authorList>
    </citation>
    <scope>NUCLEOTIDE SEQUENCE [LARGE SCALE GENOMIC DNA]</scope>
    <source>
        <strain evidence="2">Arlian Lab</strain>
        <tissue evidence="2">Whole body</tissue>
    </source>
</reference>
<proteinExistence type="predicted"/>
<feature type="non-terminal residue" evidence="2">
    <location>
        <position position="82"/>
    </location>
</feature>
<dbReference type="PANTHER" id="PTHR16484">
    <property type="entry name" value="PARTITIONING DEFECTIVE 3 RELATED"/>
    <property type="match status" value="1"/>
</dbReference>
<dbReference type="GO" id="GO:0008104">
    <property type="term" value="P:intracellular protein localization"/>
    <property type="evidence" value="ECO:0007669"/>
    <property type="project" value="TreeGrafter"/>
</dbReference>
<dbReference type="InterPro" id="IPR052213">
    <property type="entry name" value="PAR3"/>
</dbReference>
<dbReference type="GO" id="GO:0035091">
    <property type="term" value="F:phosphatidylinositol binding"/>
    <property type="evidence" value="ECO:0007669"/>
    <property type="project" value="TreeGrafter"/>
</dbReference>
<dbReference type="Proteomes" id="UP000194236">
    <property type="component" value="Unassembled WGS sequence"/>
</dbReference>
<evidence type="ECO:0000256" key="1">
    <source>
        <dbReference type="SAM" id="MobiDB-lite"/>
    </source>
</evidence>
<sequence>MTGKSQEEAVKILRNLPSDSIVDLIVSRQEVEVSPSPLMPRQLPPEAANESNCSSTKTEREVMTFQIPLNDTGSAGLGISVK</sequence>
<name>A0A1Y3BUN5_EURMA</name>
<dbReference type="EMBL" id="MUJZ01002576">
    <property type="protein sequence ID" value="OTF83694.1"/>
    <property type="molecule type" value="Genomic_DNA"/>
</dbReference>
<feature type="region of interest" description="Disordered" evidence="1">
    <location>
        <begin position="33"/>
        <end position="58"/>
    </location>
</feature>
<accession>A0A1Y3BUN5</accession>
<evidence type="ECO:0000313" key="2">
    <source>
        <dbReference type="EMBL" id="OTF83694.1"/>
    </source>
</evidence>
<comment type="caution">
    <text evidence="2">The sequence shown here is derived from an EMBL/GenBank/DDBJ whole genome shotgun (WGS) entry which is preliminary data.</text>
</comment>
<gene>
    <name evidence="2" type="ORF">BLA29_015218</name>
</gene>
<dbReference type="GO" id="GO:0016324">
    <property type="term" value="C:apical plasma membrane"/>
    <property type="evidence" value="ECO:0007669"/>
    <property type="project" value="TreeGrafter"/>
</dbReference>
<dbReference type="GO" id="GO:0030010">
    <property type="term" value="P:establishment of cell polarity"/>
    <property type="evidence" value="ECO:0007669"/>
    <property type="project" value="TreeGrafter"/>
</dbReference>
<dbReference type="GO" id="GO:0007155">
    <property type="term" value="P:cell adhesion"/>
    <property type="evidence" value="ECO:0007669"/>
    <property type="project" value="TreeGrafter"/>
</dbReference>
<dbReference type="AlphaFoldDB" id="A0A1Y3BUN5"/>
<dbReference type="OrthoDB" id="6264899at2759"/>
<dbReference type="GO" id="GO:0051660">
    <property type="term" value="P:establishment of centrosome localization"/>
    <property type="evidence" value="ECO:0007669"/>
    <property type="project" value="TreeGrafter"/>
</dbReference>
<dbReference type="PANTHER" id="PTHR16484:SF17">
    <property type="entry name" value="BAZOOKA, ISOFORM B"/>
    <property type="match status" value="1"/>
</dbReference>
<dbReference type="GO" id="GO:0005912">
    <property type="term" value="C:adherens junction"/>
    <property type="evidence" value="ECO:0007669"/>
    <property type="project" value="TreeGrafter"/>
</dbReference>